<evidence type="ECO:0000313" key="4">
    <source>
        <dbReference type="Proteomes" id="UP000634206"/>
    </source>
</evidence>
<organism evidence="3 4">
    <name type="scientific">Oceaniferula flava</name>
    <dbReference type="NCBI Taxonomy" id="2800421"/>
    <lineage>
        <taxon>Bacteria</taxon>
        <taxon>Pseudomonadati</taxon>
        <taxon>Verrucomicrobiota</taxon>
        <taxon>Verrucomicrobiia</taxon>
        <taxon>Verrucomicrobiales</taxon>
        <taxon>Verrucomicrobiaceae</taxon>
        <taxon>Oceaniferula</taxon>
    </lineage>
</organism>
<sequence length="569" mass="61966">MKLQVPEQMAGVTGPCPQCSATITAPQPDPKPAPQAAPNPAPQPTAPIQSQQPSQPVPHPQSPPQSQPTAPLHSQQMQQPPLAQSAEVPVQPAMTSQPQVSHQQPPQQQAPAQPSQAPQPTQQQAQAPIQQEVAPAPLTSAQATQPAVKNEPEPAQTAAPMVKESNRSSDAPVRRGRWMRVVFPLVFLLLAVLLILAVLNAAGVLNLWNLDELKSKVSGTPSMGNQPPAAAPASVQPKVDPDPASPPAETKEPAGTPNTPSPTPEEPSIEAPADVAPAKPTPVEHPKTMQSPPGQNRSESSEGEFPDLMPPSPASSTPAPPDAVTETSAEPAPTTDLKSPPQAGSLVKDQRFLANEVLDQFLNASTLEERLKVMTQSRYTPEQLANSALAGKLKPIKSNYFADMIPRLEDEMRQYRYYVTFEDEEELRSRQRLVLQVVERPGIHPPRVNGDAFLEHYEKRLKSFGLNPTKKTTTFHCVAEARTADLAKNLPEDLKDGMIRFVIKDHPRSQAAFDAFLSKNSPMMDRIGPRADFPYVEARYCIMSFRWNTSRPDQPFIELIDIAAMGWEK</sequence>
<feature type="compositionally biased region" description="Pro residues" evidence="1">
    <location>
        <begin position="27"/>
        <end position="45"/>
    </location>
</feature>
<feature type="compositionally biased region" description="Polar residues" evidence="1">
    <location>
        <begin position="288"/>
        <end position="298"/>
    </location>
</feature>
<dbReference type="RefSeq" id="WP_309490268.1">
    <property type="nucleotide sequence ID" value="NZ_JAENIG010000007.1"/>
</dbReference>
<dbReference type="EMBL" id="JAENIG010000007">
    <property type="protein sequence ID" value="MBK1855656.1"/>
    <property type="molecule type" value="Genomic_DNA"/>
</dbReference>
<protein>
    <submittedName>
        <fullName evidence="3">Uncharacterized protein</fullName>
    </submittedName>
</protein>
<proteinExistence type="predicted"/>
<evidence type="ECO:0000256" key="2">
    <source>
        <dbReference type="SAM" id="Phobius"/>
    </source>
</evidence>
<keyword evidence="4" id="KW-1185">Reference proteome</keyword>
<reference evidence="3" key="1">
    <citation type="submission" date="2021-01" db="EMBL/GenBank/DDBJ databases">
        <title>Modified the classification status of verrucomicrobia.</title>
        <authorList>
            <person name="Feng X."/>
        </authorList>
    </citation>
    <scope>NUCLEOTIDE SEQUENCE</scope>
    <source>
        <strain evidence="3">5K15</strain>
    </source>
</reference>
<gene>
    <name evidence="3" type="ORF">JIN83_11845</name>
</gene>
<feature type="compositionally biased region" description="Polar residues" evidence="1">
    <location>
        <begin position="72"/>
        <end position="82"/>
    </location>
</feature>
<keyword evidence="2" id="KW-1133">Transmembrane helix</keyword>
<comment type="caution">
    <text evidence="3">The sequence shown here is derived from an EMBL/GenBank/DDBJ whole genome shotgun (WGS) entry which is preliminary data.</text>
</comment>
<dbReference type="Proteomes" id="UP000634206">
    <property type="component" value="Unassembled WGS sequence"/>
</dbReference>
<evidence type="ECO:0000313" key="3">
    <source>
        <dbReference type="EMBL" id="MBK1855656.1"/>
    </source>
</evidence>
<feature type="region of interest" description="Disordered" evidence="1">
    <location>
        <begin position="218"/>
        <end position="343"/>
    </location>
</feature>
<name>A0AAE2VD26_9BACT</name>
<feature type="region of interest" description="Disordered" evidence="1">
    <location>
        <begin position="1"/>
        <end position="172"/>
    </location>
</feature>
<feature type="compositionally biased region" description="Pro residues" evidence="1">
    <location>
        <begin position="308"/>
        <end position="321"/>
    </location>
</feature>
<dbReference type="AlphaFoldDB" id="A0AAE2VD26"/>
<feature type="compositionally biased region" description="Pro residues" evidence="1">
    <location>
        <begin position="55"/>
        <end position="66"/>
    </location>
</feature>
<keyword evidence="2" id="KW-0472">Membrane</keyword>
<evidence type="ECO:0000256" key="1">
    <source>
        <dbReference type="SAM" id="MobiDB-lite"/>
    </source>
</evidence>
<accession>A0AAE2VD26</accession>
<feature type="compositionally biased region" description="Low complexity" evidence="1">
    <location>
        <begin position="97"/>
        <end position="137"/>
    </location>
</feature>
<feature type="transmembrane region" description="Helical" evidence="2">
    <location>
        <begin position="181"/>
        <end position="208"/>
    </location>
</feature>
<keyword evidence="2" id="KW-0812">Transmembrane</keyword>